<feature type="region of interest" description="Disordered" evidence="1">
    <location>
        <begin position="20"/>
        <end position="66"/>
    </location>
</feature>
<protein>
    <submittedName>
        <fullName evidence="2">Uncharacterized protein</fullName>
    </submittedName>
</protein>
<feature type="compositionally biased region" description="Polar residues" evidence="1">
    <location>
        <begin position="47"/>
        <end position="64"/>
    </location>
</feature>
<reference evidence="2 3" key="1">
    <citation type="journal article" date="2013" name="Curr. Biol.">
        <title>The Genome of the Foraminiferan Reticulomyxa filosa.</title>
        <authorList>
            <person name="Glockner G."/>
            <person name="Hulsmann N."/>
            <person name="Schleicher M."/>
            <person name="Noegel A.A."/>
            <person name="Eichinger L."/>
            <person name="Gallinger C."/>
            <person name="Pawlowski J."/>
            <person name="Sierra R."/>
            <person name="Euteneuer U."/>
            <person name="Pillet L."/>
            <person name="Moustafa A."/>
            <person name="Platzer M."/>
            <person name="Groth M."/>
            <person name="Szafranski K."/>
            <person name="Schliwa M."/>
        </authorList>
    </citation>
    <scope>NUCLEOTIDE SEQUENCE [LARGE SCALE GENOMIC DNA]</scope>
</reference>
<gene>
    <name evidence="2" type="ORF">RFI_04906</name>
</gene>
<organism evidence="2 3">
    <name type="scientific">Reticulomyxa filosa</name>
    <dbReference type="NCBI Taxonomy" id="46433"/>
    <lineage>
        <taxon>Eukaryota</taxon>
        <taxon>Sar</taxon>
        <taxon>Rhizaria</taxon>
        <taxon>Retaria</taxon>
        <taxon>Foraminifera</taxon>
        <taxon>Monothalamids</taxon>
        <taxon>Reticulomyxidae</taxon>
        <taxon>Reticulomyxa</taxon>
    </lineage>
</organism>
<feature type="compositionally biased region" description="Basic and acidic residues" evidence="1">
    <location>
        <begin position="165"/>
        <end position="180"/>
    </location>
</feature>
<evidence type="ECO:0000256" key="1">
    <source>
        <dbReference type="SAM" id="MobiDB-lite"/>
    </source>
</evidence>
<accession>X6P3R0</accession>
<evidence type="ECO:0000313" key="3">
    <source>
        <dbReference type="Proteomes" id="UP000023152"/>
    </source>
</evidence>
<sequence length="260" mass="29644">KEREREAAAIAERKRSLEHRISDVIDLADTQSDWTGEPAQDDRSRSRFANQSSQYQFGPNSSNAIEEEDIYYRRHDQHWDSLTSSSHKYYKQKKKKRKITSTKENSQGDNLFASPNAEEIQQIENLMENFEKSHGQYTQHTTTPTLEESDIIAGQESEATLPPNHVEETPVSETDKEDWNHPSSSNPIAQRVVDSLTLCEEITLLSATGFSLDTQTCIGELTVGDFIHLNNLVAPVYGKQKETVSFNVFQQMDYIQKRGS</sequence>
<comment type="caution">
    <text evidence="2">The sequence shown here is derived from an EMBL/GenBank/DDBJ whole genome shotgun (WGS) entry which is preliminary data.</text>
</comment>
<evidence type="ECO:0000313" key="2">
    <source>
        <dbReference type="EMBL" id="ETO32212.1"/>
    </source>
</evidence>
<dbReference type="Proteomes" id="UP000023152">
    <property type="component" value="Unassembled WGS sequence"/>
</dbReference>
<dbReference type="AlphaFoldDB" id="X6P3R0"/>
<feature type="non-terminal residue" evidence="2">
    <location>
        <position position="1"/>
    </location>
</feature>
<feature type="region of interest" description="Disordered" evidence="1">
    <location>
        <begin position="156"/>
        <end position="186"/>
    </location>
</feature>
<dbReference type="EMBL" id="ASPP01004393">
    <property type="protein sequence ID" value="ETO32212.1"/>
    <property type="molecule type" value="Genomic_DNA"/>
</dbReference>
<name>X6P3R0_RETFI</name>
<feature type="compositionally biased region" description="Basic residues" evidence="1">
    <location>
        <begin position="88"/>
        <end position="100"/>
    </location>
</feature>
<keyword evidence="3" id="KW-1185">Reference proteome</keyword>
<proteinExistence type="predicted"/>
<feature type="region of interest" description="Disordered" evidence="1">
    <location>
        <begin position="83"/>
        <end position="115"/>
    </location>
</feature>